<keyword evidence="2" id="KW-1185">Reference proteome</keyword>
<proteinExistence type="predicted"/>
<evidence type="ECO:0000313" key="1">
    <source>
        <dbReference type="EMBL" id="GMS94447.1"/>
    </source>
</evidence>
<evidence type="ECO:0008006" key="3">
    <source>
        <dbReference type="Google" id="ProtNLM"/>
    </source>
</evidence>
<feature type="non-terminal residue" evidence="1">
    <location>
        <position position="1"/>
    </location>
</feature>
<dbReference type="Proteomes" id="UP001432027">
    <property type="component" value="Unassembled WGS sequence"/>
</dbReference>
<evidence type="ECO:0000313" key="2">
    <source>
        <dbReference type="Proteomes" id="UP001432027"/>
    </source>
</evidence>
<organism evidence="1 2">
    <name type="scientific">Pristionchus entomophagus</name>
    <dbReference type="NCBI Taxonomy" id="358040"/>
    <lineage>
        <taxon>Eukaryota</taxon>
        <taxon>Metazoa</taxon>
        <taxon>Ecdysozoa</taxon>
        <taxon>Nematoda</taxon>
        <taxon>Chromadorea</taxon>
        <taxon>Rhabditida</taxon>
        <taxon>Rhabditina</taxon>
        <taxon>Diplogasteromorpha</taxon>
        <taxon>Diplogasteroidea</taxon>
        <taxon>Neodiplogasteridae</taxon>
        <taxon>Pristionchus</taxon>
    </lineage>
</organism>
<name>A0AAV5TJT1_9BILA</name>
<comment type="caution">
    <text evidence="1">The sequence shown here is derived from an EMBL/GenBank/DDBJ whole genome shotgun (WGS) entry which is preliminary data.</text>
</comment>
<protein>
    <recommendedName>
        <fullName evidence="3">Glycosyltransferase family 92 protein</fullName>
    </recommendedName>
</protein>
<accession>A0AAV5TJT1</accession>
<dbReference type="EMBL" id="BTSX01000004">
    <property type="protein sequence ID" value="GMS94447.1"/>
    <property type="molecule type" value="Genomic_DNA"/>
</dbReference>
<reference evidence="1" key="1">
    <citation type="submission" date="2023-10" db="EMBL/GenBank/DDBJ databases">
        <title>Genome assembly of Pristionchus species.</title>
        <authorList>
            <person name="Yoshida K."/>
            <person name="Sommer R.J."/>
        </authorList>
    </citation>
    <scope>NUCLEOTIDE SEQUENCE</scope>
    <source>
        <strain evidence="1">RS0144</strain>
    </source>
</reference>
<sequence>SLIFLEDDVIQTTGSTIDNYRKGMECMVAYAIAAQSVTKNAWICYENETNSPIGFRLANPVWRDPTKTPFSFPQSTLSHQEITLFTPLDETFNKIWDIYQEEDV</sequence>
<gene>
    <name evidence="1" type="ORF">PENTCL1PPCAC_16622</name>
</gene>
<dbReference type="AlphaFoldDB" id="A0AAV5TJT1"/>
<feature type="non-terminal residue" evidence="1">
    <location>
        <position position="104"/>
    </location>
</feature>